<keyword evidence="2" id="KW-1185">Reference proteome</keyword>
<dbReference type="EMBL" id="JAAIUW010000004">
    <property type="protein sequence ID" value="KAF7835254.1"/>
    <property type="molecule type" value="Genomic_DNA"/>
</dbReference>
<gene>
    <name evidence="1" type="ORF">G2W53_010113</name>
</gene>
<dbReference type="AlphaFoldDB" id="A0A834WZB8"/>
<sequence>MTGSALNLEPSPKAKSFLHFQIYQTAMPKVRLQSETCTPRFLPMLRSSQASSSEEKKNAFSLSFAPLTFVIHREVPSFSGFVCEDFFMFTEPEENLALSGPFHFHSLFQKGPPYLQLQLLEVGSSAVILQSFTTGNPSVSPEVYTMPISNPPFKPFGHMVPISTYASPQGRRILLRLNFREKITSSSIRKNFCPERVLLFDKPPPKLVHKSIVLVLQRFKAQPTTGSLFTQVIPCNQMDLPGNASSTPHKGPILLLNVLADARW</sequence>
<evidence type="ECO:0000313" key="2">
    <source>
        <dbReference type="Proteomes" id="UP000634136"/>
    </source>
</evidence>
<accession>A0A834WZB8</accession>
<reference evidence="1" key="1">
    <citation type="submission" date="2020-09" db="EMBL/GenBank/DDBJ databases">
        <title>Genome-Enabled Discovery of Anthraquinone Biosynthesis in Senna tora.</title>
        <authorList>
            <person name="Kang S.-H."/>
            <person name="Pandey R.P."/>
            <person name="Lee C.-M."/>
            <person name="Sim J.-S."/>
            <person name="Jeong J.-T."/>
            <person name="Choi B.-S."/>
            <person name="Jung M."/>
            <person name="Ginzburg D."/>
            <person name="Zhao K."/>
            <person name="Won S.Y."/>
            <person name="Oh T.-J."/>
            <person name="Yu Y."/>
            <person name="Kim N.-H."/>
            <person name="Lee O.R."/>
            <person name="Lee T.-H."/>
            <person name="Bashyal P."/>
            <person name="Kim T.-S."/>
            <person name="Lee W.-H."/>
            <person name="Kawkins C."/>
            <person name="Kim C.-K."/>
            <person name="Kim J.S."/>
            <person name="Ahn B.O."/>
            <person name="Rhee S.Y."/>
            <person name="Sohng J.K."/>
        </authorList>
    </citation>
    <scope>NUCLEOTIDE SEQUENCE</scope>
    <source>
        <tissue evidence="1">Leaf</tissue>
    </source>
</reference>
<name>A0A834WZB8_9FABA</name>
<organism evidence="1 2">
    <name type="scientific">Senna tora</name>
    <dbReference type="NCBI Taxonomy" id="362788"/>
    <lineage>
        <taxon>Eukaryota</taxon>
        <taxon>Viridiplantae</taxon>
        <taxon>Streptophyta</taxon>
        <taxon>Embryophyta</taxon>
        <taxon>Tracheophyta</taxon>
        <taxon>Spermatophyta</taxon>
        <taxon>Magnoliopsida</taxon>
        <taxon>eudicotyledons</taxon>
        <taxon>Gunneridae</taxon>
        <taxon>Pentapetalae</taxon>
        <taxon>rosids</taxon>
        <taxon>fabids</taxon>
        <taxon>Fabales</taxon>
        <taxon>Fabaceae</taxon>
        <taxon>Caesalpinioideae</taxon>
        <taxon>Cassia clade</taxon>
        <taxon>Senna</taxon>
    </lineage>
</organism>
<dbReference type="Proteomes" id="UP000634136">
    <property type="component" value="Unassembled WGS sequence"/>
</dbReference>
<comment type="caution">
    <text evidence="1">The sequence shown here is derived from an EMBL/GenBank/DDBJ whole genome shotgun (WGS) entry which is preliminary data.</text>
</comment>
<proteinExistence type="predicted"/>
<evidence type="ECO:0000313" key="1">
    <source>
        <dbReference type="EMBL" id="KAF7835254.1"/>
    </source>
</evidence>
<protein>
    <submittedName>
        <fullName evidence="1">Putative ribonuclease H protein</fullName>
    </submittedName>
</protein>